<dbReference type="GO" id="GO:0034332">
    <property type="term" value="P:adherens junction organization"/>
    <property type="evidence" value="ECO:0007669"/>
    <property type="project" value="TreeGrafter"/>
</dbReference>
<feature type="binding site" evidence="13">
    <location>
        <position position="315"/>
    </location>
    <ligand>
        <name>substrate</name>
    </ligand>
</feature>
<proteinExistence type="predicted"/>
<feature type="domain" description="Cadherin" evidence="16">
    <location>
        <begin position="73"/>
        <end position="155"/>
    </location>
</feature>
<dbReference type="GO" id="GO:0005912">
    <property type="term" value="C:adherens junction"/>
    <property type="evidence" value="ECO:0007669"/>
    <property type="project" value="TreeGrafter"/>
</dbReference>
<dbReference type="FunFam" id="2.60.40.60:FF:000011">
    <property type="entry name" value="Cadherin 1"/>
    <property type="match status" value="1"/>
</dbReference>
<keyword evidence="8" id="KW-0378">Hydrolase</keyword>
<dbReference type="PROSITE" id="PS50268">
    <property type="entry name" value="CADHERIN_2"/>
    <property type="match status" value="2"/>
</dbReference>
<evidence type="ECO:0000256" key="2">
    <source>
        <dbReference type="ARBA" id="ARBA00004236"/>
    </source>
</evidence>
<dbReference type="InterPro" id="IPR002126">
    <property type="entry name" value="Cadherin-like_dom"/>
</dbReference>
<feature type="chain" id="PRO_5041743926" description="hydroxyisourate hydrolase" evidence="15">
    <location>
        <begin position="33"/>
        <end position="383"/>
    </location>
</feature>
<dbReference type="RefSeq" id="XP_054856527.1">
    <property type="nucleotide sequence ID" value="XM_055000552.1"/>
</dbReference>
<feature type="signal peptide" evidence="15">
    <location>
        <begin position="1"/>
        <end position="32"/>
    </location>
</feature>
<evidence type="ECO:0000259" key="16">
    <source>
        <dbReference type="PROSITE" id="PS50268"/>
    </source>
</evidence>
<keyword evidence="9 14" id="KW-0106">Calcium</keyword>
<dbReference type="SUPFAM" id="SSF49472">
    <property type="entry name" value="Transthyretin (synonym: prealbumin)"/>
    <property type="match status" value="1"/>
</dbReference>
<dbReference type="GO" id="GO:0005737">
    <property type="term" value="C:cytoplasm"/>
    <property type="evidence" value="ECO:0007669"/>
    <property type="project" value="TreeGrafter"/>
</dbReference>
<dbReference type="GO" id="GO:0005509">
    <property type="term" value="F:calcium ion binding"/>
    <property type="evidence" value="ECO:0007669"/>
    <property type="project" value="UniProtKB-UniRule"/>
</dbReference>
<name>A0AA97KIE4_EUBMA</name>
<dbReference type="GO" id="GO:0016477">
    <property type="term" value="P:cell migration"/>
    <property type="evidence" value="ECO:0007669"/>
    <property type="project" value="TreeGrafter"/>
</dbReference>
<dbReference type="InterPro" id="IPR036817">
    <property type="entry name" value="Transthyretin/HIU_hydrolase_sf"/>
</dbReference>
<evidence type="ECO:0000256" key="9">
    <source>
        <dbReference type="ARBA" id="ARBA00022837"/>
    </source>
</evidence>
<dbReference type="InterPro" id="IPR039808">
    <property type="entry name" value="Cadherin"/>
</dbReference>
<evidence type="ECO:0000256" key="4">
    <source>
        <dbReference type="ARBA" id="ARBA00022475"/>
    </source>
</evidence>
<dbReference type="SUPFAM" id="SSF49313">
    <property type="entry name" value="Cadherin-like"/>
    <property type="match status" value="2"/>
</dbReference>
<accession>A0AA97KIE4</accession>
<evidence type="ECO:0000256" key="7">
    <source>
        <dbReference type="ARBA" id="ARBA00022737"/>
    </source>
</evidence>
<dbReference type="AlphaFoldDB" id="A0AA97KIE4"/>
<dbReference type="Pfam" id="PF00028">
    <property type="entry name" value="Cadherin"/>
    <property type="match status" value="2"/>
</dbReference>
<dbReference type="GO" id="GO:0006144">
    <property type="term" value="P:purine nucleobase metabolic process"/>
    <property type="evidence" value="ECO:0007669"/>
    <property type="project" value="UniProtKB-KW"/>
</dbReference>
<comment type="catalytic activity">
    <reaction evidence="1">
        <text>5-hydroxyisourate + H2O = 5-hydroxy-2-oxo-4-ureido-2,5-dihydro-1H-imidazole-5-carboxylate + H(+)</text>
        <dbReference type="Rhea" id="RHEA:23736"/>
        <dbReference type="ChEBI" id="CHEBI:15377"/>
        <dbReference type="ChEBI" id="CHEBI:15378"/>
        <dbReference type="ChEBI" id="CHEBI:18072"/>
        <dbReference type="ChEBI" id="CHEBI:58639"/>
        <dbReference type="EC" id="3.5.2.17"/>
    </reaction>
</comment>
<dbReference type="InterPro" id="IPR015919">
    <property type="entry name" value="Cadherin-like_sf"/>
</dbReference>
<evidence type="ECO:0000256" key="10">
    <source>
        <dbReference type="ARBA" id="ARBA00022889"/>
    </source>
</evidence>
<gene>
    <name evidence="18" type="primary">LOC129344063</name>
</gene>
<dbReference type="PANTHER" id="PTHR24027">
    <property type="entry name" value="CADHERIN-23"/>
    <property type="match status" value="1"/>
</dbReference>
<dbReference type="Gene3D" id="2.60.40.60">
    <property type="entry name" value="Cadherins"/>
    <property type="match status" value="2"/>
</dbReference>
<dbReference type="CDD" id="cd11304">
    <property type="entry name" value="Cadherin_repeat"/>
    <property type="match status" value="1"/>
</dbReference>
<dbReference type="GO" id="GO:0016339">
    <property type="term" value="P:calcium-dependent cell-cell adhesion via plasma membrane cell adhesion molecules"/>
    <property type="evidence" value="ECO:0007669"/>
    <property type="project" value="TreeGrafter"/>
</dbReference>
<dbReference type="CDD" id="cd05822">
    <property type="entry name" value="TLP_HIUase"/>
    <property type="match status" value="1"/>
</dbReference>
<keyword evidence="15" id="KW-0732">Signal</keyword>
<evidence type="ECO:0000256" key="13">
    <source>
        <dbReference type="PIRSR" id="PIRSR600895-51"/>
    </source>
</evidence>
<dbReference type="SMART" id="SM00112">
    <property type="entry name" value="CA"/>
    <property type="match status" value="2"/>
</dbReference>
<reference evidence="18" key="1">
    <citation type="submission" date="2025-08" db="UniProtKB">
        <authorList>
            <consortium name="RefSeq"/>
        </authorList>
    </citation>
    <scope>IDENTIFICATION</scope>
    <source>
        <tissue evidence="18">Blood</tissue>
    </source>
</reference>
<evidence type="ECO:0000256" key="3">
    <source>
        <dbReference type="ARBA" id="ARBA00012609"/>
    </source>
</evidence>
<feature type="binding site" evidence="13">
    <location>
        <position position="278"/>
    </location>
    <ligand>
        <name>substrate</name>
    </ligand>
</feature>
<dbReference type="GO" id="GO:0044331">
    <property type="term" value="P:cell-cell adhesion mediated by cadherin"/>
    <property type="evidence" value="ECO:0007669"/>
    <property type="project" value="TreeGrafter"/>
</dbReference>
<evidence type="ECO:0000256" key="11">
    <source>
        <dbReference type="ARBA" id="ARBA00023136"/>
    </source>
</evidence>
<dbReference type="GO" id="GO:0008013">
    <property type="term" value="F:beta-catenin binding"/>
    <property type="evidence" value="ECO:0007669"/>
    <property type="project" value="TreeGrafter"/>
</dbReference>
<dbReference type="Pfam" id="PF00576">
    <property type="entry name" value="Transthyretin"/>
    <property type="match status" value="1"/>
</dbReference>
<evidence type="ECO:0000256" key="6">
    <source>
        <dbReference type="ARBA" id="ARBA00022723"/>
    </source>
</evidence>
<evidence type="ECO:0000313" key="18">
    <source>
        <dbReference type="RefSeq" id="XP_054856527.1"/>
    </source>
</evidence>
<dbReference type="GO" id="GO:0007043">
    <property type="term" value="P:cell-cell junction assembly"/>
    <property type="evidence" value="ECO:0007669"/>
    <property type="project" value="TreeGrafter"/>
</dbReference>
<dbReference type="EC" id="3.5.2.17" evidence="3"/>
<evidence type="ECO:0000256" key="14">
    <source>
        <dbReference type="PROSITE-ProRule" id="PRU00043"/>
    </source>
</evidence>
<evidence type="ECO:0000256" key="8">
    <source>
        <dbReference type="ARBA" id="ARBA00022801"/>
    </source>
</evidence>
<keyword evidence="17" id="KW-1185">Reference proteome</keyword>
<dbReference type="GeneID" id="129344063"/>
<dbReference type="InterPro" id="IPR020894">
    <property type="entry name" value="Cadherin_CS"/>
</dbReference>
<dbReference type="PROSITE" id="PS00232">
    <property type="entry name" value="CADHERIN_1"/>
    <property type="match status" value="1"/>
</dbReference>
<evidence type="ECO:0000256" key="1">
    <source>
        <dbReference type="ARBA" id="ARBA00001043"/>
    </source>
</evidence>
<protein>
    <recommendedName>
        <fullName evidence="3">hydroxyisourate hydrolase</fullName>
        <ecNumber evidence="3">3.5.2.17</ecNumber>
    </recommendedName>
</protein>
<dbReference type="InterPro" id="IPR023416">
    <property type="entry name" value="Transthyretin/HIU_hydrolase_d"/>
</dbReference>
<organism evidence="17 18">
    <name type="scientific">Eublepharis macularius</name>
    <name type="common">Leopard gecko</name>
    <name type="synonym">Cyrtodactylus macularius</name>
    <dbReference type="NCBI Taxonomy" id="481883"/>
    <lineage>
        <taxon>Eukaryota</taxon>
        <taxon>Metazoa</taxon>
        <taxon>Chordata</taxon>
        <taxon>Craniata</taxon>
        <taxon>Vertebrata</taxon>
        <taxon>Euteleostomi</taxon>
        <taxon>Lepidosauria</taxon>
        <taxon>Squamata</taxon>
        <taxon>Bifurcata</taxon>
        <taxon>Gekkota</taxon>
        <taxon>Eublepharidae</taxon>
        <taxon>Eublepharinae</taxon>
        <taxon>Eublepharis</taxon>
    </lineage>
</organism>
<dbReference type="PRINTS" id="PR00205">
    <property type="entry name" value="CADHERIN"/>
</dbReference>
<dbReference type="GO" id="GO:0016342">
    <property type="term" value="C:catenin complex"/>
    <property type="evidence" value="ECO:0007669"/>
    <property type="project" value="TreeGrafter"/>
</dbReference>
<keyword evidence="5" id="KW-0659">Purine metabolism</keyword>
<dbReference type="NCBIfam" id="TIGR02962">
    <property type="entry name" value="hdxy_isourate"/>
    <property type="match status" value="1"/>
</dbReference>
<dbReference type="CDD" id="cd00031">
    <property type="entry name" value="CA_like"/>
    <property type="match status" value="1"/>
</dbReference>
<keyword evidence="12" id="KW-0325">Glycoprotein</keyword>
<dbReference type="FunFam" id="2.60.40.60:FF:000022">
    <property type="entry name" value="Cadherin 2"/>
    <property type="match status" value="1"/>
</dbReference>
<dbReference type="InterPro" id="IPR000895">
    <property type="entry name" value="Transthyretin/HIU_hydrolase"/>
</dbReference>
<keyword evidence="4" id="KW-1003">Cell membrane</keyword>
<dbReference type="InterPro" id="IPR014306">
    <property type="entry name" value="Hydroxyisourate_hydrolase"/>
</dbReference>
<dbReference type="Gene3D" id="2.60.40.180">
    <property type="entry name" value="Transthyretin/hydroxyisourate hydrolase domain"/>
    <property type="match status" value="1"/>
</dbReference>
<keyword evidence="11" id="KW-0472">Membrane</keyword>
<keyword evidence="10" id="KW-0130">Cell adhesion</keyword>
<evidence type="ECO:0000256" key="5">
    <source>
        <dbReference type="ARBA" id="ARBA00022631"/>
    </source>
</evidence>
<dbReference type="PRINTS" id="PR00189">
    <property type="entry name" value="TRNSTHYRETIN"/>
</dbReference>
<evidence type="ECO:0000313" key="17">
    <source>
        <dbReference type="Proteomes" id="UP001190640"/>
    </source>
</evidence>
<sequence length="383" mass="42000">MKGNGRMGGLSGAILVFFIAAQVSFQFAGAEARAFPESGTSLKRPKRDWVIPPISVLENERGPFPRKVAQIKSNKDRETTIFYSITGQGADAPPEGVFTVERDSGWLEVTRPLDREAIDKYIIYSHAVSANGEPVEDPMEVIIKVTDQNDNRPQFTQPVFYGSVQEGATPGTSVMQVSATDKDDSVDSYNGVITYSIISQDPPEPHPQMFTINRDTGTISVFTAGLNREKFPKYTLILQAADMQGQGLTTTGTAVITVTDTNDNPSGPGEGGAELTVHALNVLTGLPATGLALWLEDPQQPQAQIMASTTNTKGRMDESSRLPKRLKAGTYKLHFETGAYWRQQGYTSFYPYVEIVFTITEAEEKVHIPLLLSPFSYTTYRGN</sequence>
<comment type="subcellular location">
    <subcellularLocation>
        <location evidence="2">Cell membrane</location>
    </subcellularLocation>
</comment>
<dbReference type="GO" id="GO:0000902">
    <property type="term" value="P:cell morphogenesis"/>
    <property type="evidence" value="ECO:0007669"/>
    <property type="project" value="TreeGrafter"/>
</dbReference>
<keyword evidence="6" id="KW-0479">Metal-binding</keyword>
<dbReference type="GO" id="GO:0033971">
    <property type="term" value="F:hydroxyisourate hydrolase activity"/>
    <property type="evidence" value="ECO:0007669"/>
    <property type="project" value="UniProtKB-EC"/>
</dbReference>
<keyword evidence="7" id="KW-0677">Repeat</keyword>
<evidence type="ECO:0000256" key="15">
    <source>
        <dbReference type="SAM" id="SignalP"/>
    </source>
</evidence>
<dbReference type="GO" id="GO:0007156">
    <property type="term" value="P:homophilic cell adhesion via plasma membrane adhesion molecules"/>
    <property type="evidence" value="ECO:0007669"/>
    <property type="project" value="InterPro"/>
</dbReference>
<feature type="domain" description="Cadherin" evidence="16">
    <location>
        <begin position="156"/>
        <end position="270"/>
    </location>
</feature>
<dbReference type="GO" id="GO:0045296">
    <property type="term" value="F:cadherin binding"/>
    <property type="evidence" value="ECO:0007669"/>
    <property type="project" value="TreeGrafter"/>
</dbReference>
<dbReference type="Proteomes" id="UP001190640">
    <property type="component" value="Chromosome 16"/>
</dbReference>
<evidence type="ECO:0000256" key="12">
    <source>
        <dbReference type="ARBA" id="ARBA00023180"/>
    </source>
</evidence>
<dbReference type="KEGG" id="emc:129344063"/>
<feature type="binding site" evidence="13">
    <location>
        <position position="380"/>
    </location>
    <ligand>
        <name>substrate</name>
    </ligand>
</feature>
<dbReference type="PANTHER" id="PTHR24027:SF319">
    <property type="entry name" value="CADHERIN-1"/>
    <property type="match status" value="1"/>
</dbReference>